<dbReference type="Pfam" id="PF02321">
    <property type="entry name" value="OEP"/>
    <property type="match status" value="2"/>
</dbReference>
<evidence type="ECO:0000256" key="1">
    <source>
        <dbReference type="ARBA" id="ARBA00007613"/>
    </source>
</evidence>
<dbReference type="AlphaFoldDB" id="A0A512AWI7"/>
<keyword evidence="2" id="KW-0449">Lipoprotein</keyword>
<keyword evidence="2" id="KW-0564">Palmitate</keyword>
<gene>
    <name evidence="3" type="ORF">AAE02nite_15410</name>
</gene>
<keyword evidence="2" id="KW-0812">Transmembrane</keyword>
<evidence type="ECO:0000313" key="3">
    <source>
        <dbReference type="EMBL" id="GEO03877.1"/>
    </source>
</evidence>
<comment type="subcellular location">
    <subcellularLocation>
        <location evidence="2">Cell membrane</location>
        <topology evidence="2">Lipid-anchor</topology>
    </subcellularLocation>
</comment>
<reference evidence="3 4" key="1">
    <citation type="submission" date="2019-07" db="EMBL/GenBank/DDBJ databases">
        <title>Whole genome shotgun sequence of Adhaeribacter aerolatus NBRC 106133.</title>
        <authorList>
            <person name="Hosoyama A."/>
            <person name="Uohara A."/>
            <person name="Ohji S."/>
            <person name="Ichikawa N."/>
        </authorList>
    </citation>
    <scope>NUCLEOTIDE SEQUENCE [LARGE SCALE GENOMIC DNA]</scope>
    <source>
        <strain evidence="3 4">NBRC 106133</strain>
    </source>
</reference>
<protein>
    <submittedName>
        <fullName evidence="3">Multidrug transporter</fullName>
    </submittedName>
</protein>
<dbReference type="InterPro" id="IPR010131">
    <property type="entry name" value="MdtP/NodT-like"/>
</dbReference>
<sequence>MRTRNLKRGKQAKKRRLRFKEYTMNRNMLRHLLLIFLTGLLLASCRLTQPYQTPPARTTNLFRDVTTADTASLGSLHWKELFTDTTLQRLISAGIARNLDLQVAYTRIQQAQAYYRQSGAAFFPTLNANAGATRSRLPEVQDFRQQGNITQYQLGISSGWEIDVWGRLRSNRRASLASLLRSEAGARAVQTNLVADIANYYLLLMALDQQVAITELTVVNWDTTVQTMRALKYSARVTEAAVVQSEAQRYAAEVTIPDLKQDIREIENALSILLGGPPSAIARGRLDNQTMPPTLQTGVPAQLLANRPDVQQAELNYRYFFELTNVARASFYPAVTITGSSGLSALALTNLLDPGSLAISVGAGLTQPILNRRLNRTRLEVARAQQQEAALDFQNTLLNAGREVSDALSLHQTALQKIQVRTNQMAALQKSVSYSQELVRYGFSSYVEVITARQSLLQAELGSVNDRLQQLQSVVNLYRSLGGGWR</sequence>
<proteinExistence type="inferred from homology"/>
<dbReference type="Proteomes" id="UP000321532">
    <property type="component" value="Unassembled WGS sequence"/>
</dbReference>
<dbReference type="EMBL" id="BJYS01000008">
    <property type="protein sequence ID" value="GEO03877.1"/>
    <property type="molecule type" value="Genomic_DNA"/>
</dbReference>
<keyword evidence="4" id="KW-1185">Reference proteome</keyword>
<dbReference type="SUPFAM" id="SSF56954">
    <property type="entry name" value="Outer membrane efflux proteins (OEP)"/>
    <property type="match status" value="1"/>
</dbReference>
<keyword evidence="2" id="KW-0472">Membrane</keyword>
<keyword evidence="2" id="KW-1134">Transmembrane beta strand</keyword>
<dbReference type="Gene3D" id="1.20.1600.10">
    <property type="entry name" value="Outer membrane efflux proteins (OEP)"/>
    <property type="match status" value="1"/>
</dbReference>
<dbReference type="PANTHER" id="PTHR30203:SF33">
    <property type="entry name" value="BLR4455 PROTEIN"/>
    <property type="match status" value="1"/>
</dbReference>
<evidence type="ECO:0000313" key="4">
    <source>
        <dbReference type="Proteomes" id="UP000321532"/>
    </source>
</evidence>
<comment type="caution">
    <text evidence="3">The sequence shown here is derived from an EMBL/GenBank/DDBJ whole genome shotgun (WGS) entry which is preliminary data.</text>
</comment>
<accession>A0A512AWI7</accession>
<dbReference type="NCBIfam" id="TIGR01845">
    <property type="entry name" value="outer_NodT"/>
    <property type="match status" value="1"/>
</dbReference>
<dbReference type="Gene3D" id="2.20.200.10">
    <property type="entry name" value="Outer membrane efflux proteins (OEP)"/>
    <property type="match status" value="1"/>
</dbReference>
<comment type="similarity">
    <text evidence="1 2">Belongs to the outer membrane factor (OMF) (TC 1.B.17) family.</text>
</comment>
<name>A0A512AWI7_9BACT</name>
<dbReference type="GO" id="GO:0015562">
    <property type="term" value="F:efflux transmembrane transporter activity"/>
    <property type="evidence" value="ECO:0007669"/>
    <property type="project" value="InterPro"/>
</dbReference>
<evidence type="ECO:0000256" key="2">
    <source>
        <dbReference type="RuleBase" id="RU362097"/>
    </source>
</evidence>
<dbReference type="PANTHER" id="PTHR30203">
    <property type="entry name" value="OUTER MEMBRANE CATION EFFLUX PROTEIN"/>
    <property type="match status" value="1"/>
</dbReference>
<dbReference type="GO" id="GO:0005886">
    <property type="term" value="C:plasma membrane"/>
    <property type="evidence" value="ECO:0007669"/>
    <property type="project" value="UniProtKB-SubCell"/>
</dbReference>
<organism evidence="3 4">
    <name type="scientific">Adhaeribacter aerolatus</name>
    <dbReference type="NCBI Taxonomy" id="670289"/>
    <lineage>
        <taxon>Bacteria</taxon>
        <taxon>Pseudomonadati</taxon>
        <taxon>Bacteroidota</taxon>
        <taxon>Cytophagia</taxon>
        <taxon>Cytophagales</taxon>
        <taxon>Hymenobacteraceae</taxon>
        <taxon>Adhaeribacter</taxon>
    </lineage>
</organism>
<dbReference type="InterPro" id="IPR003423">
    <property type="entry name" value="OMP_efflux"/>
</dbReference>